<keyword evidence="1" id="KW-0812">Transmembrane</keyword>
<dbReference type="Proteomes" id="UP000609879">
    <property type="component" value="Unassembled WGS sequence"/>
</dbReference>
<evidence type="ECO:0000313" key="3">
    <source>
        <dbReference type="Proteomes" id="UP000609879"/>
    </source>
</evidence>
<sequence>MVRLYPPDHPRDEMLGVLEERHRPWHREVPALLLGALRARTGGGHPATLRWLYAARAAALMLLVAGAVAPVQDLRYGVVLRSGLMDATWVCAGLAALAVVAGFRLVAFAFAASALVLAGTDLTSIPAIACYTVAAVLLLLPGPRLPVRNPLPVLLALAWSAGYPLPEGVQLALIVALALWTVVDERVLLAAGLALAAGLITAALEVAEVSDTRGLLILAAWHVGLPAVLVAVAGTLTRRRAQV</sequence>
<proteinExistence type="predicted"/>
<dbReference type="EMBL" id="BOMI01000023">
    <property type="protein sequence ID" value="GID72894.1"/>
    <property type="molecule type" value="Genomic_DNA"/>
</dbReference>
<accession>A0ABQ3XYS5</accession>
<feature type="transmembrane region" description="Helical" evidence="1">
    <location>
        <begin position="214"/>
        <end position="236"/>
    </location>
</feature>
<gene>
    <name evidence="2" type="ORF">Ade02nite_15350</name>
</gene>
<feature type="transmembrane region" description="Helical" evidence="1">
    <location>
        <begin position="122"/>
        <end position="141"/>
    </location>
</feature>
<keyword evidence="3" id="KW-1185">Reference proteome</keyword>
<protein>
    <submittedName>
        <fullName evidence="2">Uncharacterized protein</fullName>
    </submittedName>
</protein>
<evidence type="ECO:0000256" key="1">
    <source>
        <dbReference type="SAM" id="Phobius"/>
    </source>
</evidence>
<feature type="transmembrane region" description="Helical" evidence="1">
    <location>
        <begin position="153"/>
        <end position="181"/>
    </location>
</feature>
<comment type="caution">
    <text evidence="2">The sequence shown here is derived from an EMBL/GenBank/DDBJ whole genome shotgun (WGS) entry which is preliminary data.</text>
</comment>
<name>A0ABQ3XYS5_9ACTN</name>
<feature type="transmembrane region" description="Helical" evidence="1">
    <location>
        <begin position="51"/>
        <end position="69"/>
    </location>
</feature>
<evidence type="ECO:0000313" key="2">
    <source>
        <dbReference type="EMBL" id="GID72894.1"/>
    </source>
</evidence>
<keyword evidence="1" id="KW-0472">Membrane</keyword>
<keyword evidence="1" id="KW-1133">Transmembrane helix</keyword>
<feature type="transmembrane region" description="Helical" evidence="1">
    <location>
        <begin position="89"/>
        <end position="116"/>
    </location>
</feature>
<reference evidence="2 3" key="1">
    <citation type="submission" date="2021-01" db="EMBL/GenBank/DDBJ databases">
        <title>Whole genome shotgun sequence of Actinoplanes deccanensis NBRC 13994.</title>
        <authorList>
            <person name="Komaki H."/>
            <person name="Tamura T."/>
        </authorList>
    </citation>
    <scope>NUCLEOTIDE SEQUENCE [LARGE SCALE GENOMIC DNA]</scope>
    <source>
        <strain evidence="2 3">NBRC 13994</strain>
    </source>
</reference>
<feature type="transmembrane region" description="Helical" evidence="1">
    <location>
        <begin position="187"/>
        <end position="207"/>
    </location>
</feature>
<organism evidence="2 3">
    <name type="scientific">Paractinoplanes deccanensis</name>
    <dbReference type="NCBI Taxonomy" id="113561"/>
    <lineage>
        <taxon>Bacteria</taxon>
        <taxon>Bacillati</taxon>
        <taxon>Actinomycetota</taxon>
        <taxon>Actinomycetes</taxon>
        <taxon>Micromonosporales</taxon>
        <taxon>Micromonosporaceae</taxon>
        <taxon>Paractinoplanes</taxon>
    </lineage>
</organism>